<organism evidence="1 2">
    <name type="scientific">Terrisporobacter muris</name>
    <dbReference type="NCBI Taxonomy" id="2963284"/>
    <lineage>
        <taxon>Bacteria</taxon>
        <taxon>Bacillati</taxon>
        <taxon>Bacillota</taxon>
        <taxon>Clostridia</taxon>
        <taxon>Peptostreptococcales</taxon>
        <taxon>Peptostreptococcaceae</taxon>
        <taxon>Terrisporobacter</taxon>
    </lineage>
</organism>
<dbReference type="EMBL" id="JANKBY010000567">
    <property type="protein sequence ID" value="MCR1825113.1"/>
    <property type="molecule type" value="Genomic_DNA"/>
</dbReference>
<name>A0A9X2MF94_9FIRM</name>
<dbReference type="RefSeq" id="WP_257560945.1">
    <property type="nucleotide sequence ID" value="NZ_JANKBY010000567.1"/>
</dbReference>
<comment type="caution">
    <text evidence="1">The sequence shown here is derived from an EMBL/GenBank/DDBJ whole genome shotgun (WGS) entry which is preliminary data.</text>
</comment>
<dbReference type="Proteomes" id="UP001140817">
    <property type="component" value="Unassembled WGS sequence"/>
</dbReference>
<reference evidence="1" key="1">
    <citation type="submission" date="2022-07" db="EMBL/GenBank/DDBJ databases">
        <title>Enhanced cultured diversity of the mouse gut microbiota enables custom-made synthetic communities.</title>
        <authorList>
            <person name="Afrizal A."/>
        </authorList>
    </citation>
    <scope>NUCLEOTIDE SEQUENCE</scope>
    <source>
        <strain evidence="1">DSM 29186</strain>
    </source>
</reference>
<dbReference type="AlphaFoldDB" id="A0A9X2MF94"/>
<accession>A0A9X2MF94</accession>
<evidence type="ECO:0000313" key="1">
    <source>
        <dbReference type="EMBL" id="MCR1825113.1"/>
    </source>
</evidence>
<sequence length="40" mass="4799">MTILKFIVRTLFKREIYKYKNLAYMEASIGLVEEDDIDDI</sequence>
<gene>
    <name evidence="1" type="ORF">NSA58_20415</name>
</gene>
<proteinExistence type="predicted"/>
<keyword evidence="2" id="KW-1185">Reference proteome</keyword>
<evidence type="ECO:0000313" key="2">
    <source>
        <dbReference type="Proteomes" id="UP001140817"/>
    </source>
</evidence>
<protein>
    <submittedName>
        <fullName evidence="1">Uncharacterized protein</fullName>
    </submittedName>
</protein>